<dbReference type="PIRSF" id="PIRSF005198">
    <property type="entry name" value="Antiviral_helicase_SKI2"/>
    <property type="match status" value="1"/>
</dbReference>
<comment type="catalytic activity">
    <reaction evidence="8">
        <text>ATP + H2O = ADP + phosphate + H(+)</text>
        <dbReference type="Rhea" id="RHEA:13065"/>
        <dbReference type="ChEBI" id="CHEBI:15377"/>
        <dbReference type="ChEBI" id="CHEBI:15378"/>
        <dbReference type="ChEBI" id="CHEBI:30616"/>
        <dbReference type="ChEBI" id="CHEBI:43474"/>
        <dbReference type="ChEBI" id="CHEBI:456216"/>
        <dbReference type="EC" id="3.6.4.13"/>
    </reaction>
</comment>
<evidence type="ECO:0000313" key="12">
    <source>
        <dbReference type="Proteomes" id="UP000051574"/>
    </source>
</evidence>
<gene>
    <name evidence="11" type="ORF">AMK59_585</name>
</gene>
<dbReference type="InterPro" id="IPR027417">
    <property type="entry name" value="P-loop_NTPase"/>
</dbReference>
<dbReference type="Pfam" id="PF13234">
    <property type="entry name" value="MTR4_beta-barrel"/>
    <property type="match status" value="1"/>
</dbReference>
<organism evidence="11 12">
    <name type="scientific">Oryctes borbonicus</name>
    <dbReference type="NCBI Taxonomy" id="1629725"/>
    <lineage>
        <taxon>Eukaryota</taxon>
        <taxon>Metazoa</taxon>
        <taxon>Ecdysozoa</taxon>
        <taxon>Arthropoda</taxon>
        <taxon>Hexapoda</taxon>
        <taxon>Insecta</taxon>
        <taxon>Pterygota</taxon>
        <taxon>Neoptera</taxon>
        <taxon>Endopterygota</taxon>
        <taxon>Coleoptera</taxon>
        <taxon>Polyphaga</taxon>
        <taxon>Scarabaeiformia</taxon>
        <taxon>Scarabaeidae</taxon>
        <taxon>Dynastinae</taxon>
        <taxon>Oryctes</taxon>
    </lineage>
</organism>
<dbReference type="InterPro" id="IPR050699">
    <property type="entry name" value="RNA-DNA_Helicase"/>
</dbReference>
<dbReference type="SMART" id="SM00487">
    <property type="entry name" value="DEXDc"/>
    <property type="match status" value="1"/>
</dbReference>
<dbReference type="AlphaFoldDB" id="A0A0T6BA79"/>
<dbReference type="Gene3D" id="1.10.3380.30">
    <property type="match status" value="2"/>
</dbReference>
<dbReference type="InterPro" id="IPR001650">
    <property type="entry name" value="Helicase_C-like"/>
</dbReference>
<dbReference type="PANTHER" id="PTHR12131:SF1">
    <property type="entry name" value="ATP-DEPENDENT RNA HELICASE SUPV3L1, MITOCHONDRIAL-RELATED"/>
    <property type="match status" value="1"/>
</dbReference>
<dbReference type="Proteomes" id="UP000051574">
    <property type="component" value="Unassembled WGS sequence"/>
</dbReference>
<evidence type="ECO:0000256" key="3">
    <source>
        <dbReference type="ARBA" id="ARBA00022741"/>
    </source>
</evidence>
<comment type="subcellular location">
    <subcellularLocation>
        <location evidence="1">Cytoplasm</location>
    </subcellularLocation>
</comment>
<evidence type="ECO:0000256" key="7">
    <source>
        <dbReference type="ARBA" id="ARBA00022884"/>
    </source>
</evidence>
<dbReference type="GO" id="GO:0003723">
    <property type="term" value="F:RNA binding"/>
    <property type="evidence" value="ECO:0007669"/>
    <property type="project" value="UniProtKB-KW"/>
</dbReference>
<dbReference type="InterPro" id="IPR011545">
    <property type="entry name" value="DEAD/DEAH_box_helicase_dom"/>
</dbReference>
<evidence type="ECO:0000256" key="2">
    <source>
        <dbReference type="ARBA" id="ARBA00022490"/>
    </source>
</evidence>
<evidence type="ECO:0000256" key="5">
    <source>
        <dbReference type="ARBA" id="ARBA00022806"/>
    </source>
</evidence>
<dbReference type="Pfam" id="PF08148">
    <property type="entry name" value="DSHCT"/>
    <property type="match status" value="1"/>
</dbReference>
<dbReference type="GO" id="GO:0055087">
    <property type="term" value="C:Ski complex"/>
    <property type="evidence" value="ECO:0007669"/>
    <property type="project" value="TreeGrafter"/>
</dbReference>
<dbReference type="GO" id="GO:0003724">
    <property type="term" value="F:RNA helicase activity"/>
    <property type="evidence" value="ECO:0007669"/>
    <property type="project" value="UniProtKB-EC"/>
</dbReference>
<dbReference type="InterPro" id="IPR012961">
    <property type="entry name" value="Ski2/MTR4_C"/>
</dbReference>
<feature type="domain" description="Helicase ATP-binding" evidence="9">
    <location>
        <begin position="282"/>
        <end position="438"/>
    </location>
</feature>
<keyword evidence="3" id="KW-0547">Nucleotide-binding</keyword>
<dbReference type="PROSITE" id="PS51192">
    <property type="entry name" value="HELICASE_ATP_BIND_1"/>
    <property type="match status" value="1"/>
</dbReference>
<evidence type="ECO:0000256" key="4">
    <source>
        <dbReference type="ARBA" id="ARBA00022801"/>
    </source>
</evidence>
<name>A0A0T6BA79_9SCAR</name>
<dbReference type="FunFam" id="1.10.3380.30:FF:000001">
    <property type="entry name" value="Ski2 ATP-dependent RNA helicase"/>
    <property type="match status" value="1"/>
</dbReference>
<keyword evidence="2" id="KW-0963">Cytoplasm</keyword>
<keyword evidence="5 11" id="KW-0347">Helicase</keyword>
<dbReference type="CDD" id="cd18795">
    <property type="entry name" value="SF2_C_Ski2"/>
    <property type="match status" value="1"/>
</dbReference>
<reference evidence="11 12" key="1">
    <citation type="submission" date="2015-09" db="EMBL/GenBank/DDBJ databases">
        <title>Draft genome of the scarab beetle Oryctes borbonicus.</title>
        <authorList>
            <person name="Meyer J.M."/>
            <person name="Markov G.V."/>
            <person name="Baskaran P."/>
            <person name="Herrmann M."/>
            <person name="Sommer R.J."/>
            <person name="Roedelsperger C."/>
        </authorList>
    </citation>
    <scope>NUCLEOTIDE SEQUENCE [LARGE SCALE GENOMIC DNA]</scope>
    <source>
        <strain evidence="11">OB123</strain>
        <tissue evidence="11">Whole animal</tissue>
    </source>
</reference>
<dbReference type="SMART" id="SM00490">
    <property type="entry name" value="HELICc"/>
    <property type="match status" value="1"/>
</dbReference>
<comment type="caution">
    <text evidence="11">The sequence shown here is derived from an EMBL/GenBank/DDBJ whole genome shotgun (WGS) entry which is preliminary data.</text>
</comment>
<keyword evidence="7" id="KW-0694">RNA-binding</keyword>
<keyword evidence="6" id="KW-0067">ATP-binding</keyword>
<protein>
    <submittedName>
        <fullName evidence="11">Helicase</fullName>
    </submittedName>
</protein>
<evidence type="ECO:0000313" key="11">
    <source>
        <dbReference type="EMBL" id="KRT83997.1"/>
    </source>
</evidence>
<dbReference type="InterPro" id="IPR040801">
    <property type="entry name" value="Ski2_N"/>
</dbReference>
<proteinExistence type="predicted"/>
<evidence type="ECO:0000256" key="1">
    <source>
        <dbReference type="ARBA" id="ARBA00004496"/>
    </source>
</evidence>
<dbReference type="PROSITE" id="PS51194">
    <property type="entry name" value="HELICASE_CTER"/>
    <property type="match status" value="1"/>
</dbReference>
<dbReference type="OrthoDB" id="64767at2759"/>
<evidence type="ECO:0000259" key="10">
    <source>
        <dbReference type="PROSITE" id="PS51194"/>
    </source>
</evidence>
<dbReference type="SMART" id="SM01142">
    <property type="entry name" value="DSHCT"/>
    <property type="match status" value="1"/>
</dbReference>
<dbReference type="Pfam" id="PF17911">
    <property type="entry name" value="Ski2_N"/>
    <property type="match status" value="1"/>
</dbReference>
<dbReference type="EMBL" id="LJIG01002943">
    <property type="protein sequence ID" value="KRT83997.1"/>
    <property type="molecule type" value="Genomic_DNA"/>
</dbReference>
<sequence length="1232" mass="140365">MPKPKKTFYMEPPPILPDIEEQLRDYIICTEKLPIHEYERNQEYWPRSKDITSLFEYTDSPLCTTLHVSRDPTTGKILEFNEIPVVSAGANARNSMSLSRAPGPPTETVRGSNLNFPFWPGSFPNPVGDLSLKEEDLVSELLSVAPGLDKGLYFKSDGVTITDEPDVVDSSFNINSVDTVINIIDLINQGKNMFDIWETTNHVAKDLIYENNESFITAEEEDVLPKEVPVLKITEPSHIISKDTQWAVMLDCGKPVIDFYERIPEMAHRYKFELDTFQKQAIFQLEKHNHVFVAAHTSAGKTVVAEYAIALSLNHMTRTIYTSPIKALSNQKYRDFKHTFKDVGLITGDFQINQTAGCLIMTTEILRSMLFNGSDVTRDLEFVIFDEVHYINDKERGHVWEQVLILLPAHVTVVLLSATVPNTIEFADWLGRMYQKKVYVVRTLERPVPLQHYLYTGTGGSTKNNRFLILNETNTWVQEGYKKASASIPPPGPTAIPKKFAPQEKTLWSALVDHLKRNDLLPVVAFTFSRAKCDSNARNLSSLDLTTSKEKSKIHSFFEDCVKSLKEPDRQIPQILMMQEILKRGIGVHHSGVLPIIKEMVEMLFQSGLVKVGTLPEGNCIGSIMYIDLFQLLFATETFAMGVNMPARTVIFDSITKHDGKETRNLLPAEYIQMAGRAGRRGSDKEGTVIILCKGKIPSSLEIKDMMIGKPNQLKSQFRLTYGMVLSLLRVERLSVEGMMSRSFREADHVRRMDTIREDLKKVEQSLEKECSRELSEYLQPLIKFFDRANEYLETRKQKLIPILQSHRVASELVPGRIILVTHSSHVNKLAMLLSSNTSGAKINYKVLILTDERSNTDINRSDAWYKMLGLARCNVFVPVGSAGHKIVDIHPLDIMEITSKVVKIDPQRILSDWDKRQMPRFRDNPIGESCKNAIQELFRITLSTSNSETRAEIGVRYLDFIQDLKVDNAILYSNVKELNGQKELLLDHVTCVQMPNFEDQFAAVYRRRSLEEEKRHLMFSLSNASLSLYPDYESRIKLLKELKYVDSQNQITMKGRVACGIGMNELIITELVFKNTLRDLQPAEVAALLSCLVFQAKTERNLSHFTLTAKLKEGIKKIREIHNKISDLELKFQISNDLEREVELNFGLVEVVYNWASEKPFAEIMELTDVQEGIIVRCIQQLYETIRDIRSGALTVGDPELQSKMEEASTIIKRDIVFAASLYTQREAYFI</sequence>
<dbReference type="InterPro" id="IPR016438">
    <property type="entry name" value="SKI2-like"/>
</dbReference>
<evidence type="ECO:0000256" key="8">
    <source>
        <dbReference type="ARBA" id="ARBA00047984"/>
    </source>
</evidence>
<dbReference type="GO" id="GO:0005524">
    <property type="term" value="F:ATP binding"/>
    <property type="evidence" value="ECO:0007669"/>
    <property type="project" value="UniProtKB-KW"/>
</dbReference>
<dbReference type="Gene3D" id="3.40.50.300">
    <property type="entry name" value="P-loop containing nucleotide triphosphate hydrolases"/>
    <property type="match status" value="2"/>
</dbReference>
<keyword evidence="4" id="KW-0378">Hydrolase</keyword>
<dbReference type="GO" id="GO:0016787">
    <property type="term" value="F:hydrolase activity"/>
    <property type="evidence" value="ECO:0007669"/>
    <property type="project" value="UniProtKB-KW"/>
</dbReference>
<accession>A0A0T6BA79</accession>
<dbReference type="PANTHER" id="PTHR12131">
    <property type="entry name" value="ATP-DEPENDENT RNA AND DNA HELICASE"/>
    <property type="match status" value="1"/>
</dbReference>
<evidence type="ECO:0000259" key="9">
    <source>
        <dbReference type="PROSITE" id="PS51192"/>
    </source>
</evidence>
<dbReference type="InterPro" id="IPR014001">
    <property type="entry name" value="Helicase_ATP-bd"/>
</dbReference>
<dbReference type="FunFam" id="3.40.50.300:FF:000354">
    <property type="entry name" value="ATP-dependent RNA helicase SKI2"/>
    <property type="match status" value="1"/>
</dbReference>
<evidence type="ECO:0000256" key="6">
    <source>
        <dbReference type="ARBA" id="ARBA00022840"/>
    </source>
</evidence>
<dbReference type="Pfam" id="PF00270">
    <property type="entry name" value="DEAD"/>
    <property type="match status" value="1"/>
</dbReference>
<dbReference type="SUPFAM" id="SSF52540">
    <property type="entry name" value="P-loop containing nucleoside triphosphate hydrolases"/>
    <property type="match status" value="1"/>
</dbReference>
<dbReference type="GO" id="GO:0070478">
    <property type="term" value="P:nuclear-transcribed mRNA catabolic process, 3'-5' exonucleolytic nonsense-mediated decay"/>
    <property type="evidence" value="ECO:0007669"/>
    <property type="project" value="TreeGrafter"/>
</dbReference>
<dbReference type="InterPro" id="IPR025696">
    <property type="entry name" value="Beta-barrel_MTR4"/>
</dbReference>
<feature type="domain" description="Helicase C-terminal" evidence="10">
    <location>
        <begin position="539"/>
        <end position="732"/>
    </location>
</feature>
<keyword evidence="12" id="KW-1185">Reference proteome</keyword>